<dbReference type="AlphaFoldDB" id="A0A1F5JJL1"/>
<evidence type="ECO:0000313" key="2">
    <source>
        <dbReference type="Proteomes" id="UP000177555"/>
    </source>
</evidence>
<dbReference type="InterPro" id="IPR015222">
    <property type="entry name" value="Tam41"/>
</dbReference>
<name>A0A1F5JJL1_9BACT</name>
<accession>A0A1F5JJL1</accession>
<reference evidence="1 2" key="1">
    <citation type="journal article" date="2016" name="Nat. Commun.">
        <title>Thousands of microbial genomes shed light on interconnected biogeochemical processes in an aquifer system.</title>
        <authorList>
            <person name="Anantharaman K."/>
            <person name="Brown C.T."/>
            <person name="Hug L.A."/>
            <person name="Sharon I."/>
            <person name="Castelle C.J."/>
            <person name="Probst A.J."/>
            <person name="Thomas B.C."/>
            <person name="Singh A."/>
            <person name="Wilkins M.J."/>
            <person name="Karaoz U."/>
            <person name="Brodie E.L."/>
            <person name="Williams K.H."/>
            <person name="Hubbard S.S."/>
            <person name="Banfield J.F."/>
        </authorList>
    </citation>
    <scope>NUCLEOTIDE SEQUENCE [LARGE SCALE GENOMIC DNA]</scope>
</reference>
<proteinExistence type="predicted"/>
<dbReference type="GO" id="GO:0004605">
    <property type="term" value="F:phosphatidate cytidylyltransferase activity"/>
    <property type="evidence" value="ECO:0007669"/>
    <property type="project" value="InterPro"/>
</dbReference>
<dbReference type="GO" id="GO:0032049">
    <property type="term" value="P:cardiolipin biosynthetic process"/>
    <property type="evidence" value="ECO:0007669"/>
    <property type="project" value="InterPro"/>
</dbReference>
<dbReference type="GO" id="GO:0016024">
    <property type="term" value="P:CDP-diacylglycerol biosynthetic process"/>
    <property type="evidence" value="ECO:0007669"/>
    <property type="project" value="UniProtKB-UniPathway"/>
</dbReference>
<gene>
    <name evidence="1" type="ORF">A2867_04360</name>
</gene>
<sequence>MRAEGARELNLQSPELSLVRPDSFPTYYPPKIINLPLERAIRRIGGSSIERAHAYGSYVSGDAAKDSLMDILLIVRNPWLFYEEAVACRDIKLGTTNNPGFHALWSYKKGSYYLATLDLDGSRQKAKIAVISHDELLKHARGGRPDPEGKGMLYQAGRLHKVALPIIFDDTTPEERSEIDRAVNRARIDGMWLALGSASRYFDFDQLAGIYVNLSYAADKRVEKANKSQTLLVRSYDDYWQMFDPMLRCFEGAGIIRPLTGEPGIYEKRMSLTGEVVRQWLKKSASHAFKVNFFQNIWTMGPLNGALYGLAKLKRAKIGPKS</sequence>
<dbReference type="EMBL" id="MFCP01000017">
    <property type="protein sequence ID" value="OGE28650.1"/>
    <property type="molecule type" value="Genomic_DNA"/>
</dbReference>
<dbReference type="Pfam" id="PF09139">
    <property type="entry name" value="Tam41_Mmp37"/>
    <property type="match status" value="1"/>
</dbReference>
<evidence type="ECO:0000313" key="1">
    <source>
        <dbReference type="EMBL" id="OGE28650.1"/>
    </source>
</evidence>
<organism evidence="1 2">
    <name type="scientific">Candidatus Daviesbacteria bacterium RIFCSPHIGHO2_01_FULL_40_11</name>
    <dbReference type="NCBI Taxonomy" id="1797762"/>
    <lineage>
        <taxon>Bacteria</taxon>
        <taxon>Candidatus Daviesiibacteriota</taxon>
    </lineage>
</organism>
<comment type="caution">
    <text evidence="1">The sequence shown here is derived from an EMBL/GenBank/DDBJ whole genome shotgun (WGS) entry which is preliminary data.</text>
</comment>
<dbReference type="Proteomes" id="UP000177555">
    <property type="component" value="Unassembled WGS sequence"/>
</dbReference>
<protein>
    <submittedName>
        <fullName evidence="1">Uncharacterized protein</fullName>
    </submittedName>
</protein>
<dbReference type="UniPathway" id="UPA00557">
    <property type="reaction ID" value="UER00614"/>
</dbReference>